<dbReference type="PROSITE" id="PS51257">
    <property type="entry name" value="PROKAR_LIPOPROTEIN"/>
    <property type="match status" value="1"/>
</dbReference>
<dbReference type="NCBIfam" id="TIGR04485">
    <property type="entry name" value="thiosulf_SoxX"/>
    <property type="match status" value="1"/>
</dbReference>
<dbReference type="AlphaFoldDB" id="A0A8I1GJP5"/>
<dbReference type="RefSeq" id="WP_052037437.1">
    <property type="nucleotide sequence ID" value="NZ_JAEMUK010000084.1"/>
</dbReference>
<dbReference type="Gene3D" id="1.10.760.10">
    <property type="entry name" value="Cytochrome c-like domain"/>
    <property type="match status" value="1"/>
</dbReference>
<evidence type="ECO:0000313" key="7">
    <source>
        <dbReference type="EMBL" id="MBJ7545032.1"/>
    </source>
</evidence>
<comment type="caution">
    <text evidence="7">The sequence shown here is derived from an EMBL/GenBank/DDBJ whole genome shotgun (WGS) entry which is preliminary data.</text>
</comment>
<evidence type="ECO:0000256" key="3">
    <source>
        <dbReference type="ARBA" id="ARBA00023004"/>
    </source>
</evidence>
<dbReference type="GO" id="GO:0009055">
    <property type="term" value="F:electron transfer activity"/>
    <property type="evidence" value="ECO:0007669"/>
    <property type="project" value="InterPro"/>
</dbReference>
<feature type="signal peptide" evidence="5">
    <location>
        <begin position="1"/>
        <end position="25"/>
    </location>
</feature>
<dbReference type="GO" id="GO:0020037">
    <property type="term" value="F:heme binding"/>
    <property type="evidence" value="ECO:0007669"/>
    <property type="project" value="InterPro"/>
</dbReference>
<gene>
    <name evidence="7" type="primary">soxX</name>
    <name evidence="7" type="ORF">JDN41_15870</name>
</gene>
<evidence type="ECO:0000313" key="8">
    <source>
        <dbReference type="Proteomes" id="UP000623250"/>
    </source>
</evidence>
<protein>
    <submittedName>
        <fullName evidence="7">Sulfur oxidation c-type cytochrome SoxX</fullName>
    </submittedName>
</protein>
<proteinExistence type="predicted"/>
<dbReference type="InterPro" id="IPR030999">
    <property type="entry name" value="Thiosulf_SoxX"/>
</dbReference>
<evidence type="ECO:0000256" key="5">
    <source>
        <dbReference type="SAM" id="SignalP"/>
    </source>
</evidence>
<keyword evidence="3 4" id="KW-0408">Iron</keyword>
<organism evidence="7 8">
    <name type="scientific">Rhodomicrobium udaipurense</name>
    <dbReference type="NCBI Taxonomy" id="1202716"/>
    <lineage>
        <taxon>Bacteria</taxon>
        <taxon>Pseudomonadati</taxon>
        <taxon>Pseudomonadota</taxon>
        <taxon>Alphaproteobacteria</taxon>
        <taxon>Hyphomicrobiales</taxon>
        <taxon>Hyphomicrobiaceae</taxon>
        <taxon>Rhodomicrobium</taxon>
    </lineage>
</organism>
<reference evidence="7 8" key="1">
    <citation type="submission" date="2020-12" db="EMBL/GenBank/DDBJ databases">
        <title>Revised draft genomes of Rhodomicrobium vannielii ATCC 17100 and Rhodomicrobium udaipurense JA643.</title>
        <authorList>
            <person name="Conners E.M."/>
            <person name="Davenport E.J."/>
            <person name="Bose A."/>
        </authorList>
    </citation>
    <scope>NUCLEOTIDE SEQUENCE [LARGE SCALE GENOMIC DNA]</scope>
    <source>
        <strain evidence="7 8">JA643</strain>
    </source>
</reference>
<dbReference type="GO" id="GO:0046872">
    <property type="term" value="F:metal ion binding"/>
    <property type="evidence" value="ECO:0007669"/>
    <property type="project" value="UniProtKB-KW"/>
</dbReference>
<keyword evidence="5" id="KW-0732">Signal</keyword>
<accession>A0A8I1GJP5</accession>
<feature type="chain" id="PRO_5034166986" evidence="5">
    <location>
        <begin position="26"/>
        <end position="166"/>
    </location>
</feature>
<evidence type="ECO:0000256" key="1">
    <source>
        <dbReference type="ARBA" id="ARBA00022617"/>
    </source>
</evidence>
<evidence type="ECO:0000256" key="4">
    <source>
        <dbReference type="PROSITE-ProRule" id="PRU00433"/>
    </source>
</evidence>
<dbReference type="InterPro" id="IPR009056">
    <property type="entry name" value="Cyt_c-like_dom"/>
</dbReference>
<feature type="domain" description="Cytochrome c" evidence="6">
    <location>
        <begin position="69"/>
        <end position="166"/>
    </location>
</feature>
<dbReference type="InterPro" id="IPR036909">
    <property type="entry name" value="Cyt_c-like_dom_sf"/>
</dbReference>
<evidence type="ECO:0000256" key="2">
    <source>
        <dbReference type="ARBA" id="ARBA00022723"/>
    </source>
</evidence>
<evidence type="ECO:0000259" key="6">
    <source>
        <dbReference type="PROSITE" id="PS51007"/>
    </source>
</evidence>
<keyword evidence="8" id="KW-1185">Reference proteome</keyword>
<sequence>MAKMQGRASLFLLAASLVAFSFSCAADASAAECKRKTAGYFLEYMNPDGPGRLALSLQSMPSPLTGKPGDATRGRDVLVDRQRGDCLSCHKISAVTTVADQGGIGPALDGIGGRYSEGQLRQILVDAKVYFPDAIMPSYYKSDSGEPSILNAAEVEDLIAYLKTLK</sequence>
<dbReference type="Proteomes" id="UP000623250">
    <property type="component" value="Unassembled WGS sequence"/>
</dbReference>
<dbReference type="SUPFAM" id="SSF46626">
    <property type="entry name" value="Cytochrome c"/>
    <property type="match status" value="1"/>
</dbReference>
<keyword evidence="2 4" id="KW-0479">Metal-binding</keyword>
<dbReference type="PROSITE" id="PS51007">
    <property type="entry name" value="CYTC"/>
    <property type="match status" value="1"/>
</dbReference>
<dbReference type="Pfam" id="PF00034">
    <property type="entry name" value="Cytochrom_C"/>
    <property type="match status" value="1"/>
</dbReference>
<dbReference type="EMBL" id="JAEMUK010000084">
    <property type="protein sequence ID" value="MBJ7545032.1"/>
    <property type="molecule type" value="Genomic_DNA"/>
</dbReference>
<name>A0A8I1GJP5_9HYPH</name>
<keyword evidence="1 4" id="KW-0349">Heme</keyword>